<dbReference type="RefSeq" id="WP_095960574.1">
    <property type="nucleotide sequence ID" value="NZ_CP022203.1"/>
</dbReference>
<dbReference type="OrthoDB" id="8656101at2"/>
<sequence>MEIYSSSQNKQRTQKPREVYYSRTKLILGTLIWTVASGLFGILTSRLTNSPGVMLVCGAITLCMVWMLYGCIRGLGRLDKPALIIGRDGLRFDDGLLIEWADMTENTYYSQSYMGIPTLKLIQVKTTLDKPKVKKLRAAALDIDSDEYLELCDAYSQSPNPAMTPARP</sequence>
<keyword evidence="1" id="KW-1133">Transmembrane helix</keyword>
<gene>
    <name evidence="2" type="ORF">MYMAC_005991</name>
</gene>
<evidence type="ECO:0000313" key="3">
    <source>
        <dbReference type="Proteomes" id="UP000217343"/>
    </source>
</evidence>
<feature type="transmembrane region" description="Helical" evidence="1">
    <location>
        <begin position="53"/>
        <end position="72"/>
    </location>
</feature>
<name>A0A250K4T0_9BACT</name>
<evidence type="ECO:0000256" key="1">
    <source>
        <dbReference type="SAM" id="Phobius"/>
    </source>
</evidence>
<protein>
    <submittedName>
        <fullName evidence="2">Uncharacterized protein</fullName>
    </submittedName>
</protein>
<dbReference type="AlphaFoldDB" id="A0A250K4T0"/>
<keyword evidence="1" id="KW-0472">Membrane</keyword>
<keyword evidence="1" id="KW-0812">Transmembrane</keyword>
<evidence type="ECO:0000313" key="2">
    <source>
        <dbReference type="EMBL" id="ATB50336.1"/>
    </source>
</evidence>
<accession>A0A250K4T0</accession>
<keyword evidence="3" id="KW-1185">Reference proteome</keyword>
<proteinExistence type="predicted"/>
<dbReference type="KEGG" id="mmas:MYMAC_005991"/>
<feature type="transmembrane region" description="Helical" evidence="1">
    <location>
        <begin position="26"/>
        <end position="47"/>
    </location>
</feature>
<dbReference type="Proteomes" id="UP000217343">
    <property type="component" value="Chromosome"/>
</dbReference>
<reference evidence="2 3" key="1">
    <citation type="submission" date="2017-06" db="EMBL/GenBank/DDBJ databases">
        <title>Sequencing and comparative analysis of myxobacterial genomes.</title>
        <authorList>
            <person name="Rupp O."/>
            <person name="Goesmann A."/>
            <person name="Sogaard-Andersen L."/>
        </authorList>
    </citation>
    <scope>NUCLEOTIDE SEQUENCE [LARGE SCALE GENOMIC DNA]</scope>
    <source>
        <strain evidence="2 3">DSM 14697</strain>
    </source>
</reference>
<organism evidence="2 3">
    <name type="scientific">Corallococcus macrosporus DSM 14697</name>
    <dbReference type="NCBI Taxonomy" id="1189310"/>
    <lineage>
        <taxon>Bacteria</taxon>
        <taxon>Pseudomonadati</taxon>
        <taxon>Myxococcota</taxon>
        <taxon>Myxococcia</taxon>
        <taxon>Myxococcales</taxon>
        <taxon>Cystobacterineae</taxon>
        <taxon>Myxococcaceae</taxon>
        <taxon>Corallococcus</taxon>
    </lineage>
</organism>
<dbReference type="EMBL" id="CP022203">
    <property type="protein sequence ID" value="ATB50336.1"/>
    <property type="molecule type" value="Genomic_DNA"/>
</dbReference>